<gene>
    <name evidence="2" type="ORF">JRO89_XS12G0213700</name>
</gene>
<comment type="caution">
    <text evidence="2">The sequence shown here is derived from an EMBL/GenBank/DDBJ whole genome shotgun (WGS) entry which is preliminary data.</text>
</comment>
<reference evidence="2 3" key="1">
    <citation type="submission" date="2021-02" db="EMBL/GenBank/DDBJ databases">
        <title>Plant Genome Project.</title>
        <authorList>
            <person name="Zhang R.-G."/>
        </authorList>
    </citation>
    <scope>NUCLEOTIDE SEQUENCE [LARGE SCALE GENOMIC DNA]</scope>
    <source>
        <tissue evidence="2">Leaves</tissue>
    </source>
</reference>
<organism evidence="2 3">
    <name type="scientific">Xanthoceras sorbifolium</name>
    <dbReference type="NCBI Taxonomy" id="99658"/>
    <lineage>
        <taxon>Eukaryota</taxon>
        <taxon>Viridiplantae</taxon>
        <taxon>Streptophyta</taxon>
        <taxon>Embryophyta</taxon>
        <taxon>Tracheophyta</taxon>
        <taxon>Spermatophyta</taxon>
        <taxon>Magnoliopsida</taxon>
        <taxon>eudicotyledons</taxon>
        <taxon>Gunneridae</taxon>
        <taxon>Pentapetalae</taxon>
        <taxon>rosids</taxon>
        <taxon>malvids</taxon>
        <taxon>Sapindales</taxon>
        <taxon>Sapindaceae</taxon>
        <taxon>Xanthoceroideae</taxon>
        <taxon>Xanthoceras</taxon>
    </lineage>
</organism>
<sequence length="204" mass="23881">MRQVGRPRTRPEANLNLNLELGKTHIPKITIERARRVRATSFDGSEDPDSAHAWLNDLEWVFGVIGCSDEHQFSFATFLLKDKAYDWWLSVQRQNLVGVSWNEFKRLFNAHFHPNFYQNLKINEFFKLVQVSITVDAYEKKFTELSRAAPHIVENEVNRCRKFEEGLRHETKTYVSAAEHTEYGKLVESALRVERNINKAPIFD</sequence>
<dbReference type="PANTHER" id="PTHR34482:SF36">
    <property type="entry name" value="RETROTRANSPOSON GAG DOMAIN-CONTAINING PROTEIN"/>
    <property type="match status" value="1"/>
</dbReference>
<proteinExistence type="predicted"/>
<evidence type="ECO:0000313" key="2">
    <source>
        <dbReference type="EMBL" id="KAH7554444.1"/>
    </source>
</evidence>
<keyword evidence="3" id="KW-1185">Reference proteome</keyword>
<dbReference type="EMBL" id="JAFEMO010000012">
    <property type="protein sequence ID" value="KAH7554444.1"/>
    <property type="molecule type" value="Genomic_DNA"/>
</dbReference>
<evidence type="ECO:0000259" key="1">
    <source>
        <dbReference type="Pfam" id="PF03732"/>
    </source>
</evidence>
<protein>
    <recommendedName>
        <fullName evidence="1">Retrotransposon gag domain-containing protein</fullName>
    </recommendedName>
</protein>
<dbReference type="InterPro" id="IPR005162">
    <property type="entry name" value="Retrotrans_gag_dom"/>
</dbReference>
<feature type="domain" description="Retrotransposon gag" evidence="1">
    <location>
        <begin position="75"/>
        <end position="169"/>
    </location>
</feature>
<evidence type="ECO:0000313" key="3">
    <source>
        <dbReference type="Proteomes" id="UP000827721"/>
    </source>
</evidence>
<dbReference type="Proteomes" id="UP000827721">
    <property type="component" value="Unassembled WGS sequence"/>
</dbReference>
<name>A0ABQ8HD93_9ROSI</name>
<dbReference type="Pfam" id="PF03732">
    <property type="entry name" value="Retrotrans_gag"/>
    <property type="match status" value="1"/>
</dbReference>
<dbReference type="PANTHER" id="PTHR34482">
    <property type="entry name" value="DNA DAMAGE-INDUCIBLE PROTEIN 1-LIKE"/>
    <property type="match status" value="1"/>
</dbReference>
<accession>A0ABQ8HD93</accession>